<keyword evidence="2" id="KW-1185">Reference proteome</keyword>
<accession>K4IYM7</accession>
<dbReference type="AlphaFoldDB" id="K4IYM7"/>
<dbReference type="KEGG" id="ptq:P700755_004013"/>
<dbReference type="EMBL" id="CP003879">
    <property type="protein sequence ID" value="AFU70570.1"/>
    <property type="molecule type" value="Genomic_DNA"/>
</dbReference>
<protein>
    <submittedName>
        <fullName evidence="1">Uncharacterized protein</fullName>
    </submittedName>
</protein>
<reference evidence="1" key="1">
    <citation type="submission" date="2006-03" db="EMBL/GenBank/DDBJ databases">
        <authorList>
            <person name="Bowman J."/>
            <person name="Ferriera S."/>
            <person name="Johnson J."/>
            <person name="Kravitz S."/>
            <person name="Halpern A."/>
            <person name="Remington K."/>
            <person name="Beeson K."/>
            <person name="Tran B."/>
            <person name="Rogers Y.-H."/>
            <person name="Friedman R."/>
            <person name="Venter J.C."/>
        </authorList>
    </citation>
    <scope>NUCLEOTIDE SEQUENCE [LARGE SCALE GENOMIC DNA]</scope>
    <source>
        <strain evidence="1">ATCC 700755</strain>
    </source>
</reference>
<dbReference type="Proteomes" id="UP000008514">
    <property type="component" value="Chromosome"/>
</dbReference>
<reference evidence="1" key="2">
    <citation type="submission" date="2012-09" db="EMBL/GenBank/DDBJ databases">
        <title>The complete sequence of Psychroflexus torquis an extreme psychrophile from sea-ice that is stimulated by light.</title>
        <authorList>
            <person name="Feng S."/>
            <person name="Powell S.M."/>
            <person name="Bowman J.P."/>
        </authorList>
    </citation>
    <scope>NUCLEOTIDE SEQUENCE [LARGE SCALE GENOMIC DNA]</scope>
    <source>
        <strain evidence="1">ATCC 700755</strain>
    </source>
</reference>
<proteinExistence type="predicted"/>
<dbReference type="STRING" id="313595.P700755_004013"/>
<organism evidence="1 2">
    <name type="scientific">Psychroflexus torquis (strain ATCC 700755 / CIP 106069 / ACAM 623)</name>
    <dbReference type="NCBI Taxonomy" id="313595"/>
    <lineage>
        <taxon>Bacteria</taxon>
        <taxon>Pseudomonadati</taxon>
        <taxon>Bacteroidota</taxon>
        <taxon>Flavobacteriia</taxon>
        <taxon>Flavobacteriales</taxon>
        <taxon>Flavobacteriaceae</taxon>
        <taxon>Psychroflexus</taxon>
    </lineage>
</organism>
<evidence type="ECO:0000313" key="2">
    <source>
        <dbReference type="Proteomes" id="UP000008514"/>
    </source>
</evidence>
<gene>
    <name evidence="1" type="ordered locus">P700755_004013</name>
</gene>
<evidence type="ECO:0000313" key="1">
    <source>
        <dbReference type="EMBL" id="AFU70570.1"/>
    </source>
</evidence>
<sequence>MAWCYLEVTGFLFLTFFSQSIGLNAKIVTKKQIIRLKEKVYDL</sequence>
<dbReference type="HOGENOM" id="CLU_3238569_0_0_10"/>
<name>K4IYM7_PSYTT</name>